<organism evidence="1 2">
    <name type="scientific">Enterococcus cecorum</name>
    <dbReference type="NCBI Taxonomy" id="44008"/>
    <lineage>
        <taxon>Bacteria</taxon>
        <taxon>Bacillati</taxon>
        <taxon>Bacillota</taxon>
        <taxon>Bacilli</taxon>
        <taxon>Lactobacillales</taxon>
        <taxon>Enterococcaceae</taxon>
        <taxon>Enterococcus</taxon>
    </lineage>
</organism>
<protein>
    <submittedName>
        <fullName evidence="1">Uncharacterized protein</fullName>
    </submittedName>
</protein>
<sequence length="95" mass="10625">MRIIFKVSQQAILSLQLESGQAEFSEVTILNRLLVAACYPAILDGNHQVGALVELLKLYTGLSGNLSIYDLATTFEYCIPYVELQPNLMIEFQDN</sequence>
<name>A0A0I9WLV8_9ENTE</name>
<dbReference type="Proteomes" id="UP000196074">
    <property type="component" value="Unassembled WGS sequence"/>
</dbReference>
<proteinExistence type="predicted"/>
<dbReference type="AlphaFoldDB" id="A0A0I9WLV8"/>
<dbReference type="RefSeq" id="WP_047341247.1">
    <property type="nucleotide sequence ID" value="NZ_LDEB01000012.1"/>
</dbReference>
<evidence type="ECO:0000313" key="1">
    <source>
        <dbReference type="EMBL" id="OUQ10730.1"/>
    </source>
</evidence>
<accession>A0A0I9WLV8</accession>
<reference evidence="2" key="1">
    <citation type="submission" date="2017-04" db="EMBL/GenBank/DDBJ databases">
        <title>Function of individual gut microbiota members based on whole genome sequencing of pure cultures obtained from chicken caecum.</title>
        <authorList>
            <person name="Medvecky M."/>
            <person name="Cejkova D."/>
            <person name="Polansky O."/>
            <person name="Karasova D."/>
            <person name="Kubasova T."/>
            <person name="Cizek A."/>
            <person name="Rychlik I."/>
        </authorList>
    </citation>
    <scope>NUCLEOTIDE SEQUENCE [LARGE SCALE GENOMIC DNA]</scope>
    <source>
        <strain evidence="2">An144</strain>
    </source>
</reference>
<comment type="caution">
    <text evidence="1">The sequence shown here is derived from an EMBL/GenBank/DDBJ whole genome shotgun (WGS) entry which is preliminary data.</text>
</comment>
<gene>
    <name evidence="1" type="ORF">B5E88_04645</name>
</gene>
<evidence type="ECO:0000313" key="2">
    <source>
        <dbReference type="Proteomes" id="UP000196074"/>
    </source>
</evidence>
<dbReference type="EMBL" id="NFLC01000007">
    <property type="protein sequence ID" value="OUQ10730.1"/>
    <property type="molecule type" value="Genomic_DNA"/>
</dbReference>